<evidence type="ECO:0000256" key="1">
    <source>
        <dbReference type="ARBA" id="ARBA00005968"/>
    </source>
</evidence>
<dbReference type="SUPFAM" id="SSF81296">
    <property type="entry name" value="E set domains"/>
    <property type="match status" value="1"/>
</dbReference>
<dbReference type="InterPro" id="IPR038765">
    <property type="entry name" value="Papain-like_cys_pep_sf"/>
</dbReference>
<dbReference type="InterPro" id="IPR008958">
    <property type="entry name" value="Transglutaminase_C"/>
</dbReference>
<dbReference type="PANTHER" id="PTHR11590">
    <property type="entry name" value="PROTEIN-GLUTAMINE GAMMA-GLUTAMYLTRANSFERASE"/>
    <property type="match status" value="1"/>
</dbReference>
<comment type="similarity">
    <text evidence="1">Belongs to the transglutaminase superfamily. Transglutaminase family.</text>
</comment>
<dbReference type="InterPro" id="IPR001102">
    <property type="entry name" value="Transglutaminase_N"/>
</dbReference>
<sequence length="751" mass="85705">MCIVRFHQMSKLSGIKKISRISFIASKGCIVKLSLMLILFDLTIGYQTANEVNNVSPYEQDNAYEHHTSAYELLRGPKPVLIVRRGYPFYIAVLFKRAFNPQQDFVKLEMMFGSQPNRKEGSLIVLPVTVKNKFTKGNDHWDVRLHEHNGAVVTLQIRIPANAAVGIWKMKITSTLIISGKPVSLPNTYECKEDIYILFNPWSIDDSVYMADDQWRKEYVLNDVGKIFIGSYNQPMGRRWILGQFTEAVLPAAMFILERSRLDFTDRSDPVKIARALSALINDVDDKGVVEGKWEEPYDDGTAPWMWTGSSAILEQYLKTKGVPVKYGQCWVYAGVCNTVCRALGLPCRLVTNYVSAHDTDNTLSVDKWFDKDGDEIKTKTNDSIWNFHVWNDCWMTRPDLPTNYGGWQVVDATPQEISDGLYRSGPTSLVAVKRGEIDYLYDSSFVFSEVNARIIHWQKDEFAKGGWRKLKIIRYQIGKLIITKKRGIDDDFGNADVEDITHEYKNSKDSHEERHAFLNAIRRGGLAHVYDVSQPSKEDVYFSLQSSKNVLIGHPFVVTIMIRNHGIQRRTISLSLSVFSVYYTGTTSKKLKQEKRSISIFPSQRKTLSLRISPDEYLNKLVDYAMIKIYAIATVKETQQTWSEEEDLMLKKPKLNLEVQGLLKVGAPFMLTISFTNPLNHVLENCVFTVEAPGVTGSFYSKFRNIWPRENIVHVERLFPQRSGLIKIVVTFSSRQLTQVIGSTQIAVKG</sequence>
<dbReference type="Gene3D" id="3.90.260.10">
    <property type="entry name" value="Transglutaminase-like"/>
    <property type="match status" value="1"/>
</dbReference>
<dbReference type="SUPFAM" id="SSF49309">
    <property type="entry name" value="Transglutaminase, two C-terminal domains"/>
    <property type="match status" value="2"/>
</dbReference>
<dbReference type="Gene3D" id="2.60.40.10">
    <property type="entry name" value="Immunoglobulins"/>
    <property type="match status" value="3"/>
</dbReference>
<dbReference type="InterPro" id="IPR013783">
    <property type="entry name" value="Ig-like_fold"/>
</dbReference>
<feature type="domain" description="Transglutaminase-like" evidence="2">
    <location>
        <begin position="322"/>
        <end position="415"/>
    </location>
</feature>
<dbReference type="Proteomes" id="UP000694941">
    <property type="component" value="Unplaced"/>
</dbReference>
<dbReference type="InterPro" id="IPR013808">
    <property type="entry name" value="Transglutaminase_AS"/>
</dbReference>
<dbReference type="InterPro" id="IPR050779">
    <property type="entry name" value="Transglutaminase"/>
</dbReference>
<dbReference type="InterPro" id="IPR014756">
    <property type="entry name" value="Ig_E-set"/>
</dbReference>
<evidence type="ECO:0000313" key="4">
    <source>
        <dbReference type="RefSeq" id="XP_013788213.2"/>
    </source>
</evidence>
<dbReference type="InterPro" id="IPR023608">
    <property type="entry name" value="Transglutaminase_animal"/>
</dbReference>
<evidence type="ECO:0000313" key="3">
    <source>
        <dbReference type="Proteomes" id="UP000694941"/>
    </source>
</evidence>
<dbReference type="PANTHER" id="PTHR11590:SF40">
    <property type="entry name" value="HEMOCYTE PROTEIN-GLUTAMINE GAMMA-GLUTAMYLTRANSFERASE-LIKE PROTEIN"/>
    <property type="match status" value="1"/>
</dbReference>
<protein>
    <submittedName>
        <fullName evidence="4">Hemocyte protein-glutamine gamma-glutamyltransferase-like</fullName>
    </submittedName>
</protein>
<reference evidence="4" key="1">
    <citation type="submission" date="2025-08" db="UniProtKB">
        <authorList>
            <consortium name="RefSeq"/>
        </authorList>
    </citation>
    <scope>IDENTIFICATION</scope>
    <source>
        <tissue evidence="4">Muscle</tissue>
    </source>
</reference>
<dbReference type="InterPro" id="IPR002931">
    <property type="entry name" value="Transglutaminase-like"/>
</dbReference>
<dbReference type="PIRSF" id="PIRSF000459">
    <property type="entry name" value="TGM_EBP42"/>
    <property type="match status" value="1"/>
</dbReference>
<organism evidence="3 4">
    <name type="scientific">Limulus polyphemus</name>
    <name type="common">Atlantic horseshoe crab</name>
    <dbReference type="NCBI Taxonomy" id="6850"/>
    <lineage>
        <taxon>Eukaryota</taxon>
        <taxon>Metazoa</taxon>
        <taxon>Ecdysozoa</taxon>
        <taxon>Arthropoda</taxon>
        <taxon>Chelicerata</taxon>
        <taxon>Merostomata</taxon>
        <taxon>Xiphosura</taxon>
        <taxon>Limulidae</taxon>
        <taxon>Limulus</taxon>
    </lineage>
</organism>
<dbReference type="InterPro" id="IPR036238">
    <property type="entry name" value="Transglutaminase_C_sf"/>
</dbReference>
<dbReference type="Pfam" id="PF01841">
    <property type="entry name" value="Transglut_core"/>
    <property type="match status" value="1"/>
</dbReference>
<dbReference type="Pfam" id="PF00927">
    <property type="entry name" value="Transglut_C"/>
    <property type="match status" value="2"/>
</dbReference>
<accession>A0ABM1BT82</accession>
<dbReference type="SMART" id="SM00460">
    <property type="entry name" value="TGc"/>
    <property type="match status" value="1"/>
</dbReference>
<dbReference type="SUPFAM" id="SSF54001">
    <property type="entry name" value="Cysteine proteinases"/>
    <property type="match status" value="1"/>
</dbReference>
<dbReference type="GeneID" id="106472134"/>
<dbReference type="Pfam" id="PF00868">
    <property type="entry name" value="Transglut_N"/>
    <property type="match status" value="1"/>
</dbReference>
<dbReference type="InterPro" id="IPR036985">
    <property type="entry name" value="Transglutaminase-like_sf"/>
</dbReference>
<name>A0ABM1BT82_LIMPO</name>
<gene>
    <name evidence="4" type="primary">LOC106472134</name>
</gene>
<dbReference type="PROSITE" id="PS00547">
    <property type="entry name" value="TRANSGLUTAMINASES"/>
    <property type="match status" value="1"/>
</dbReference>
<keyword evidence="3" id="KW-1185">Reference proteome</keyword>
<dbReference type="RefSeq" id="XP_013788213.2">
    <property type="nucleotide sequence ID" value="XM_013932759.2"/>
</dbReference>
<proteinExistence type="inferred from homology"/>
<evidence type="ECO:0000259" key="2">
    <source>
        <dbReference type="SMART" id="SM00460"/>
    </source>
</evidence>